<evidence type="ECO:0000256" key="3">
    <source>
        <dbReference type="ARBA" id="ARBA00023002"/>
    </source>
</evidence>
<dbReference type="AlphaFoldDB" id="A0A4W3H522"/>
<dbReference type="FunCoup" id="A0A4W3H522">
    <property type="interactions" value="30"/>
</dbReference>
<dbReference type="KEGG" id="cmk:103176827"/>
<dbReference type="InterPro" id="IPR022383">
    <property type="entry name" value="Lactate/malate_DH_C"/>
</dbReference>
<organism evidence="8 9">
    <name type="scientific">Callorhinchus milii</name>
    <name type="common">Ghost shark</name>
    <dbReference type="NCBI Taxonomy" id="7868"/>
    <lineage>
        <taxon>Eukaryota</taxon>
        <taxon>Metazoa</taxon>
        <taxon>Chordata</taxon>
        <taxon>Craniata</taxon>
        <taxon>Vertebrata</taxon>
        <taxon>Chondrichthyes</taxon>
        <taxon>Holocephali</taxon>
        <taxon>Chimaeriformes</taxon>
        <taxon>Callorhinchidae</taxon>
        <taxon>Callorhinchus</taxon>
    </lineage>
</organism>
<dbReference type="OrthoDB" id="1510206at2759"/>
<keyword evidence="2" id="KW-0816">Tricarboxylic acid cycle</keyword>
<reference evidence="9" key="1">
    <citation type="journal article" date="2006" name="Science">
        <title>Ancient noncoding elements conserved in the human genome.</title>
        <authorList>
            <person name="Venkatesh B."/>
            <person name="Kirkness E.F."/>
            <person name="Loh Y.H."/>
            <person name="Halpern A.L."/>
            <person name="Lee A.P."/>
            <person name="Johnson J."/>
            <person name="Dandona N."/>
            <person name="Viswanathan L.D."/>
            <person name="Tay A."/>
            <person name="Venter J.C."/>
            <person name="Strausberg R.L."/>
            <person name="Brenner S."/>
        </authorList>
    </citation>
    <scope>NUCLEOTIDE SEQUENCE [LARGE SCALE GENOMIC DNA]</scope>
</reference>
<evidence type="ECO:0000256" key="5">
    <source>
        <dbReference type="ARBA" id="ARBA00039310"/>
    </source>
</evidence>
<dbReference type="GeneID" id="103176827"/>
<dbReference type="InterPro" id="IPR015955">
    <property type="entry name" value="Lactate_DH/Glyco_Ohase_4_C"/>
</dbReference>
<protein>
    <recommendedName>
        <fullName evidence="5">Putative malate dehydrogenase 1B</fullName>
    </recommendedName>
</protein>
<dbReference type="STRING" id="7868.ENSCMIP00000010262"/>
<dbReference type="FunFam" id="3.40.50.720:FF:000144">
    <property type="entry name" value="Malate dehydrogenase [NADP]"/>
    <property type="match status" value="1"/>
</dbReference>
<keyword evidence="3" id="KW-0560">Oxidoreductase</keyword>
<dbReference type="GeneTree" id="ENSGT00530000063410"/>
<reference evidence="8" key="5">
    <citation type="submission" date="2025-09" db="UniProtKB">
        <authorList>
            <consortium name="Ensembl"/>
        </authorList>
    </citation>
    <scope>IDENTIFICATION</scope>
</reference>
<keyword evidence="9" id="KW-1185">Reference proteome</keyword>
<dbReference type="GO" id="GO:0006108">
    <property type="term" value="P:malate metabolic process"/>
    <property type="evidence" value="ECO:0007669"/>
    <property type="project" value="InterPro"/>
</dbReference>
<name>A0A4W3H522_CALMI</name>
<dbReference type="GO" id="GO:0016615">
    <property type="term" value="F:malate dehydrogenase activity"/>
    <property type="evidence" value="ECO:0007669"/>
    <property type="project" value="InterPro"/>
</dbReference>
<dbReference type="Gene3D" id="3.90.110.10">
    <property type="entry name" value="Lactate dehydrogenase/glycoside hydrolase, family 4, C-terminal"/>
    <property type="match status" value="1"/>
</dbReference>
<dbReference type="Ensembl" id="ENSCMIT00000010534.1">
    <property type="protein sequence ID" value="ENSCMIP00000010262.1"/>
    <property type="gene ID" value="ENSCMIG00000005410.1"/>
</dbReference>
<evidence type="ECO:0000313" key="8">
    <source>
        <dbReference type="Ensembl" id="ENSCMIP00000010262.1"/>
    </source>
</evidence>
<sequence>MAKFVLAGSADCPYFAKAEFVADYLAKNLPDFKIHKIMQLPQDWEQWLQNICLTNGWKHKTSPIVWRELVNRGGKGILLGGFNDFLDYAQGYYGLTADMNTQRMLNIAEENLKTKQELMEEEAYNKLLIKPYEIWITGALNPTVMNVIPTLVSGNLLGEYTEISINLLDISDSGNILHGFCLEIFDMAWPLVRKITMHYNLKGAFVNAQLIIILDDIDNDSRQPIEERHEELAERCKYYGRLIERSAKPSVRVLVAGNSIVNLKTYFIMQNAPSVPRYNFVAVASRLEGEARSLLARKLDVTPLDISNITVWGNISRTIFIDLNRARVHRFESATWGPPTYSRPVLEVLHDRQWIEKEFLPMVYERKSLIERRYKHPLGISTACQLVSVLHSWYHDSPPGEILSLGVISEGQFGIPPDVIFSMPVRFCSGNWVVQTQIKINEEAKEKLNKIASELILEKKLIYIPPSPPPVESKSFPEYLQLENEESVPVDTLDQELLLEDKESTLLVDQELPLETEESIPLVTEEEQPLSEIEESFPIVPEEEEAPSENEESVPIVTEEEQPPLEDESVPVDDKQ</sequence>
<dbReference type="InterPro" id="IPR010945">
    <property type="entry name" value="Malate_DH_type2"/>
</dbReference>
<dbReference type="RefSeq" id="XP_007888793.1">
    <property type="nucleotide sequence ID" value="XM_007890602.2"/>
</dbReference>
<evidence type="ECO:0000313" key="9">
    <source>
        <dbReference type="Proteomes" id="UP000314986"/>
    </source>
</evidence>
<feature type="region of interest" description="Disordered" evidence="6">
    <location>
        <begin position="517"/>
        <end position="576"/>
    </location>
</feature>
<evidence type="ECO:0000256" key="1">
    <source>
        <dbReference type="ARBA" id="ARBA00009613"/>
    </source>
</evidence>
<evidence type="ECO:0000256" key="6">
    <source>
        <dbReference type="SAM" id="MobiDB-lite"/>
    </source>
</evidence>
<dbReference type="FunFam" id="3.90.110.10:FF:000006">
    <property type="entry name" value="putative malate dehydrogenase 1B"/>
    <property type="match status" value="1"/>
</dbReference>
<keyword evidence="4" id="KW-0520">NAD</keyword>
<dbReference type="SUPFAM" id="SSF51735">
    <property type="entry name" value="NAD(P)-binding Rossmann-fold domains"/>
    <property type="match status" value="1"/>
</dbReference>
<reference evidence="9" key="2">
    <citation type="journal article" date="2007" name="PLoS Biol.">
        <title>Survey sequencing and comparative analysis of the elephant shark (Callorhinchus milii) genome.</title>
        <authorList>
            <person name="Venkatesh B."/>
            <person name="Kirkness E.F."/>
            <person name="Loh Y.H."/>
            <person name="Halpern A.L."/>
            <person name="Lee A.P."/>
            <person name="Johnson J."/>
            <person name="Dandona N."/>
            <person name="Viswanathan L.D."/>
            <person name="Tay A."/>
            <person name="Venter J.C."/>
            <person name="Strausberg R.L."/>
            <person name="Brenner S."/>
        </authorList>
    </citation>
    <scope>NUCLEOTIDE SEQUENCE [LARGE SCALE GENOMIC DNA]</scope>
</reference>
<dbReference type="InterPro" id="IPR036291">
    <property type="entry name" value="NAD(P)-bd_dom_sf"/>
</dbReference>
<dbReference type="Pfam" id="PF02866">
    <property type="entry name" value="Ldh_1_C"/>
    <property type="match status" value="1"/>
</dbReference>
<evidence type="ECO:0000259" key="7">
    <source>
        <dbReference type="Pfam" id="PF02866"/>
    </source>
</evidence>
<reference evidence="8" key="4">
    <citation type="submission" date="2025-08" db="UniProtKB">
        <authorList>
            <consortium name="Ensembl"/>
        </authorList>
    </citation>
    <scope>IDENTIFICATION</scope>
</reference>
<dbReference type="SUPFAM" id="SSF56327">
    <property type="entry name" value="LDH C-terminal domain-like"/>
    <property type="match status" value="1"/>
</dbReference>
<dbReference type="PANTHER" id="PTHR23382">
    <property type="entry name" value="MALATE DEHYDROGENASE"/>
    <property type="match status" value="1"/>
</dbReference>
<feature type="domain" description="Lactate/malate dehydrogenase C-terminal" evidence="7">
    <location>
        <begin position="291"/>
        <end position="459"/>
    </location>
</feature>
<dbReference type="OMA" id="QHPDVWE"/>
<dbReference type="InParanoid" id="A0A4W3H522"/>
<accession>A0A4W3H522</accession>
<dbReference type="GO" id="GO:0016616">
    <property type="term" value="F:oxidoreductase activity, acting on the CH-OH group of donors, NAD or NADP as acceptor"/>
    <property type="evidence" value="ECO:0007669"/>
    <property type="project" value="InterPro"/>
</dbReference>
<evidence type="ECO:0000256" key="4">
    <source>
        <dbReference type="ARBA" id="ARBA00023027"/>
    </source>
</evidence>
<reference evidence="9" key="3">
    <citation type="journal article" date="2014" name="Nature">
        <title>Elephant shark genome provides unique insights into gnathostome evolution.</title>
        <authorList>
            <consortium name="International Elephant Shark Genome Sequencing Consortium"/>
            <person name="Venkatesh B."/>
            <person name="Lee A.P."/>
            <person name="Ravi V."/>
            <person name="Maurya A.K."/>
            <person name="Lian M.M."/>
            <person name="Swann J.B."/>
            <person name="Ohta Y."/>
            <person name="Flajnik M.F."/>
            <person name="Sutoh Y."/>
            <person name="Kasahara M."/>
            <person name="Hoon S."/>
            <person name="Gangu V."/>
            <person name="Roy S.W."/>
            <person name="Irimia M."/>
            <person name="Korzh V."/>
            <person name="Kondrychyn I."/>
            <person name="Lim Z.W."/>
            <person name="Tay B.H."/>
            <person name="Tohari S."/>
            <person name="Kong K.W."/>
            <person name="Ho S."/>
            <person name="Lorente-Galdos B."/>
            <person name="Quilez J."/>
            <person name="Marques-Bonet T."/>
            <person name="Raney B.J."/>
            <person name="Ingham P.W."/>
            <person name="Tay A."/>
            <person name="Hillier L.W."/>
            <person name="Minx P."/>
            <person name="Boehm T."/>
            <person name="Wilson R.K."/>
            <person name="Brenner S."/>
            <person name="Warren W.C."/>
        </authorList>
    </citation>
    <scope>NUCLEOTIDE SEQUENCE [LARGE SCALE GENOMIC DNA]</scope>
</reference>
<proteinExistence type="inferred from homology"/>
<dbReference type="Gene3D" id="3.40.50.720">
    <property type="entry name" value="NAD(P)-binding Rossmann-like Domain"/>
    <property type="match status" value="1"/>
</dbReference>
<dbReference type="GO" id="GO:0006099">
    <property type="term" value="P:tricarboxylic acid cycle"/>
    <property type="evidence" value="ECO:0007669"/>
    <property type="project" value="UniProtKB-KW"/>
</dbReference>
<comment type="similarity">
    <text evidence="1">Belongs to the LDH/MDH superfamily. MDH type 2 family.</text>
</comment>
<dbReference type="Proteomes" id="UP000314986">
    <property type="component" value="Unassembled WGS sequence"/>
</dbReference>
<dbReference type="CTD" id="130752"/>
<evidence type="ECO:0000256" key="2">
    <source>
        <dbReference type="ARBA" id="ARBA00022532"/>
    </source>
</evidence>
<gene>
    <name evidence="8" type="primary">mdh1b</name>
</gene>